<dbReference type="PANTHER" id="PTHR43712">
    <property type="entry name" value="PUTATIVE (AFU_ORTHOLOGUE AFUA_4G14580)-RELATED"/>
    <property type="match status" value="1"/>
</dbReference>
<organism evidence="7 8">
    <name type="scientific">Aspergillus nanangensis</name>
    <dbReference type="NCBI Taxonomy" id="2582783"/>
    <lineage>
        <taxon>Eukaryota</taxon>
        <taxon>Fungi</taxon>
        <taxon>Dikarya</taxon>
        <taxon>Ascomycota</taxon>
        <taxon>Pezizomycotina</taxon>
        <taxon>Eurotiomycetes</taxon>
        <taxon>Eurotiomycetidae</taxon>
        <taxon>Eurotiales</taxon>
        <taxon>Aspergillaceae</taxon>
        <taxon>Aspergillus</taxon>
        <taxon>Aspergillus subgen. Circumdati</taxon>
    </lineage>
</organism>
<dbReference type="GO" id="GO:0044550">
    <property type="term" value="P:secondary metabolite biosynthetic process"/>
    <property type="evidence" value="ECO:0007669"/>
    <property type="project" value="UniProtKB-ARBA"/>
</dbReference>
<keyword evidence="2" id="KW-0808">Transferase</keyword>
<name>A0AAD4CE72_ASPNN</name>
<evidence type="ECO:0000256" key="1">
    <source>
        <dbReference type="ARBA" id="ARBA00022603"/>
    </source>
</evidence>
<sequence length="376" mass="41929">MNIDQLIVQVEALNIPEDDPRREKMKTALINAQSRLESPKDVVMKLFPQHLEMALLRVGVELGLFKHLVEKQNQDVSLEDLASKTGVSPGFLVRILRFLSSTKVVEESGLGQYRANNKTHIMAGEIAEAAIIQIFDIHGPPTQCLPQFLLETNYQEINNPTSTPFQKGFNTDLACFDWLSQRSQLFGSMQTLMTAFQSSDWLQNFETLDTIITSYLDEAPSNTNGNQRPLFVDVGGGHGHQCRSLLKKYPALSSRKGSIVLQDLPQSLDGVDVNNLEVMSHDFFTAQPVKGAQIYYLRRIMHDWPNQSCIDILSHLAASMSSDSMIMIDEVILPVTKVPWFAAAADMAMMTVFGAKERDVKEWGALAGAVNLTSKL</sequence>
<evidence type="ECO:0000256" key="2">
    <source>
        <dbReference type="ARBA" id="ARBA00022679"/>
    </source>
</evidence>
<evidence type="ECO:0000259" key="5">
    <source>
        <dbReference type="Pfam" id="PF00891"/>
    </source>
</evidence>
<proteinExistence type="predicted"/>
<dbReference type="PROSITE" id="PS51683">
    <property type="entry name" value="SAM_OMT_II"/>
    <property type="match status" value="1"/>
</dbReference>
<feature type="active site" description="Proton acceptor" evidence="4">
    <location>
        <position position="302"/>
    </location>
</feature>
<dbReference type="InterPro" id="IPR036390">
    <property type="entry name" value="WH_DNA-bd_sf"/>
</dbReference>
<feature type="domain" description="O-methyltransferase dimerisation" evidence="6">
    <location>
        <begin position="50"/>
        <end position="113"/>
    </location>
</feature>
<evidence type="ECO:0008006" key="9">
    <source>
        <dbReference type="Google" id="ProtNLM"/>
    </source>
</evidence>
<dbReference type="SUPFAM" id="SSF53335">
    <property type="entry name" value="S-adenosyl-L-methionine-dependent methyltransferases"/>
    <property type="match status" value="1"/>
</dbReference>
<dbReference type="Gene3D" id="3.40.50.150">
    <property type="entry name" value="Vaccinia Virus protein VP39"/>
    <property type="match status" value="1"/>
</dbReference>
<dbReference type="InterPro" id="IPR029063">
    <property type="entry name" value="SAM-dependent_MTases_sf"/>
</dbReference>
<dbReference type="PANTHER" id="PTHR43712:SF4">
    <property type="entry name" value="O-METHYLTRANSFERASE DOMAIN-CONTAINING PROTEIN"/>
    <property type="match status" value="1"/>
</dbReference>
<keyword evidence="8" id="KW-1185">Reference proteome</keyword>
<dbReference type="EMBL" id="VCAU01000111">
    <property type="protein sequence ID" value="KAF9884826.1"/>
    <property type="molecule type" value="Genomic_DNA"/>
</dbReference>
<dbReference type="AlphaFoldDB" id="A0AAD4CE72"/>
<accession>A0AAD4CE72</accession>
<dbReference type="Gene3D" id="1.10.10.10">
    <property type="entry name" value="Winged helix-like DNA-binding domain superfamily/Winged helix DNA-binding domain"/>
    <property type="match status" value="1"/>
</dbReference>
<dbReference type="InterPro" id="IPR016461">
    <property type="entry name" value="COMT-like"/>
</dbReference>
<reference evidence="7" key="1">
    <citation type="journal article" date="2019" name="Beilstein J. Org. Chem.">
        <title>Nanangenines: drimane sesquiterpenoids as the dominant metabolite cohort of a novel Australian fungus, Aspergillus nanangensis.</title>
        <authorList>
            <person name="Lacey H.J."/>
            <person name="Gilchrist C.L.M."/>
            <person name="Crombie A."/>
            <person name="Kalaitzis J.A."/>
            <person name="Vuong D."/>
            <person name="Rutledge P.J."/>
            <person name="Turner P."/>
            <person name="Pitt J.I."/>
            <person name="Lacey E."/>
            <person name="Chooi Y.H."/>
            <person name="Piggott A.M."/>
        </authorList>
    </citation>
    <scope>NUCLEOTIDE SEQUENCE</scope>
    <source>
        <strain evidence="7">MST-FP2251</strain>
    </source>
</reference>
<dbReference type="InterPro" id="IPR012967">
    <property type="entry name" value="COMT_dimerisation"/>
</dbReference>
<protein>
    <recommendedName>
        <fullName evidence="9">O-methyltransferase domain-containing protein</fullName>
    </recommendedName>
</protein>
<comment type="caution">
    <text evidence="7">The sequence shown here is derived from an EMBL/GenBank/DDBJ whole genome shotgun (WGS) entry which is preliminary data.</text>
</comment>
<dbReference type="GO" id="GO:0008171">
    <property type="term" value="F:O-methyltransferase activity"/>
    <property type="evidence" value="ECO:0007669"/>
    <property type="project" value="InterPro"/>
</dbReference>
<evidence type="ECO:0000313" key="8">
    <source>
        <dbReference type="Proteomes" id="UP001194746"/>
    </source>
</evidence>
<keyword evidence="1" id="KW-0489">Methyltransferase</keyword>
<dbReference type="Pfam" id="PF08100">
    <property type="entry name" value="Dimerisation"/>
    <property type="match status" value="1"/>
</dbReference>
<keyword evidence="3" id="KW-0949">S-adenosyl-L-methionine</keyword>
<dbReference type="Pfam" id="PF00891">
    <property type="entry name" value="Methyltransf_2"/>
    <property type="match status" value="1"/>
</dbReference>
<evidence type="ECO:0000313" key="7">
    <source>
        <dbReference type="EMBL" id="KAF9884826.1"/>
    </source>
</evidence>
<dbReference type="SUPFAM" id="SSF46785">
    <property type="entry name" value="Winged helix' DNA-binding domain"/>
    <property type="match status" value="1"/>
</dbReference>
<reference evidence="7" key="2">
    <citation type="submission" date="2020-02" db="EMBL/GenBank/DDBJ databases">
        <authorList>
            <person name="Gilchrist C.L.M."/>
            <person name="Chooi Y.-H."/>
        </authorList>
    </citation>
    <scope>NUCLEOTIDE SEQUENCE</scope>
    <source>
        <strain evidence="7">MST-FP2251</strain>
    </source>
</reference>
<dbReference type="InterPro" id="IPR001077">
    <property type="entry name" value="COMT_C"/>
</dbReference>
<evidence type="ECO:0000256" key="3">
    <source>
        <dbReference type="ARBA" id="ARBA00022691"/>
    </source>
</evidence>
<evidence type="ECO:0000256" key="4">
    <source>
        <dbReference type="PIRSR" id="PIRSR005739-1"/>
    </source>
</evidence>
<dbReference type="GO" id="GO:0046983">
    <property type="term" value="F:protein dimerization activity"/>
    <property type="evidence" value="ECO:0007669"/>
    <property type="project" value="InterPro"/>
</dbReference>
<dbReference type="Proteomes" id="UP001194746">
    <property type="component" value="Unassembled WGS sequence"/>
</dbReference>
<feature type="domain" description="O-methyltransferase C-terminal" evidence="5">
    <location>
        <begin position="230"/>
        <end position="368"/>
    </location>
</feature>
<evidence type="ECO:0000259" key="6">
    <source>
        <dbReference type="Pfam" id="PF08100"/>
    </source>
</evidence>
<dbReference type="InterPro" id="IPR036388">
    <property type="entry name" value="WH-like_DNA-bd_sf"/>
</dbReference>
<dbReference type="GO" id="GO:0032259">
    <property type="term" value="P:methylation"/>
    <property type="evidence" value="ECO:0007669"/>
    <property type="project" value="UniProtKB-KW"/>
</dbReference>
<dbReference type="PIRSF" id="PIRSF005739">
    <property type="entry name" value="O-mtase"/>
    <property type="match status" value="1"/>
</dbReference>
<gene>
    <name evidence="7" type="ORF">FE257_001242</name>
</gene>